<evidence type="ECO:0000313" key="3">
    <source>
        <dbReference type="Proteomes" id="UP000887568"/>
    </source>
</evidence>
<dbReference type="SUPFAM" id="SSF56994">
    <property type="entry name" value="Insulin-like"/>
    <property type="match status" value="1"/>
</dbReference>
<proteinExistence type="predicted"/>
<dbReference type="Proteomes" id="UP000887568">
    <property type="component" value="Unplaced"/>
</dbReference>
<dbReference type="EnsemblMetazoa" id="XM_038197718.1">
    <property type="protein sequence ID" value="XP_038053646.1"/>
    <property type="gene ID" value="LOC119726106"/>
</dbReference>
<feature type="signal peptide" evidence="1">
    <location>
        <begin position="1"/>
        <end position="19"/>
    </location>
</feature>
<feature type="chain" id="PRO_5037976429" evidence="1">
    <location>
        <begin position="20"/>
        <end position="123"/>
    </location>
</feature>
<dbReference type="OrthoDB" id="10019596at2759"/>
<keyword evidence="1" id="KW-0732">Signal</keyword>
<protein>
    <submittedName>
        <fullName evidence="2">Uncharacterized protein</fullName>
    </submittedName>
</protein>
<organism evidence="2 3">
    <name type="scientific">Patiria miniata</name>
    <name type="common">Bat star</name>
    <name type="synonym">Asterina miniata</name>
    <dbReference type="NCBI Taxonomy" id="46514"/>
    <lineage>
        <taxon>Eukaryota</taxon>
        <taxon>Metazoa</taxon>
        <taxon>Echinodermata</taxon>
        <taxon>Eleutherozoa</taxon>
        <taxon>Asterozoa</taxon>
        <taxon>Asteroidea</taxon>
        <taxon>Valvatacea</taxon>
        <taxon>Valvatida</taxon>
        <taxon>Asterinidae</taxon>
        <taxon>Patiria</taxon>
    </lineage>
</organism>
<evidence type="ECO:0000256" key="1">
    <source>
        <dbReference type="SAM" id="SignalP"/>
    </source>
</evidence>
<accession>A0A913ZRD0</accession>
<dbReference type="AlphaFoldDB" id="A0A913ZRD0"/>
<reference evidence="2" key="1">
    <citation type="submission" date="2022-11" db="UniProtKB">
        <authorList>
            <consortium name="EnsemblMetazoa"/>
        </authorList>
    </citation>
    <scope>IDENTIFICATION</scope>
</reference>
<name>A0A913ZRD0_PATMI</name>
<dbReference type="InterPro" id="IPR036438">
    <property type="entry name" value="Insulin-like_sf"/>
</dbReference>
<dbReference type="RefSeq" id="XP_038053646.1">
    <property type="nucleotide sequence ID" value="XM_038197718.1"/>
</dbReference>
<sequence>MMRWILALLLCACLAVALADDAEFKDGAIVIDDEVCEKLAAQVKSEKSILGVGPKHWYCNPTLERKKEQYCTCSVVPRERDADRAEFLEPEEAGGFLNRSKRDLNHECCDEGCVWEEVEEHCH</sequence>
<evidence type="ECO:0000313" key="2">
    <source>
        <dbReference type="EnsemblMetazoa" id="XP_038053646.1"/>
    </source>
</evidence>
<keyword evidence="3" id="KW-1185">Reference proteome</keyword>
<dbReference type="GeneID" id="119726106"/>